<comment type="similarity">
    <text evidence="7">Belongs to the RNR ribonuclease family. RNase R subfamily.</text>
</comment>
<evidence type="ECO:0000256" key="7">
    <source>
        <dbReference type="HAMAP-Rule" id="MF_01895"/>
    </source>
</evidence>
<dbReference type="PROSITE" id="PS50126">
    <property type="entry name" value="S1"/>
    <property type="match status" value="1"/>
</dbReference>
<dbReference type="Pfam" id="PF00773">
    <property type="entry name" value="RNB"/>
    <property type="match status" value="1"/>
</dbReference>
<dbReference type="GO" id="GO:0003723">
    <property type="term" value="F:RNA binding"/>
    <property type="evidence" value="ECO:0007669"/>
    <property type="project" value="UniProtKB-UniRule"/>
</dbReference>
<geneLocation type="plasmid" evidence="10">
    <name>p1</name>
</geneLocation>
<feature type="compositionally biased region" description="Polar residues" evidence="8">
    <location>
        <begin position="732"/>
        <end position="741"/>
    </location>
</feature>
<dbReference type="NCBIfam" id="TIGR02063">
    <property type="entry name" value="RNase_R"/>
    <property type="match status" value="1"/>
</dbReference>
<feature type="region of interest" description="Disordered" evidence="8">
    <location>
        <begin position="727"/>
        <end position="765"/>
    </location>
</feature>
<evidence type="ECO:0000256" key="1">
    <source>
        <dbReference type="ARBA" id="ARBA00001849"/>
    </source>
</evidence>
<evidence type="ECO:0000256" key="8">
    <source>
        <dbReference type="SAM" id="MobiDB-lite"/>
    </source>
</evidence>
<dbReference type="InterPro" id="IPR022966">
    <property type="entry name" value="RNase_II/R_CS"/>
</dbReference>
<dbReference type="PANTHER" id="PTHR23355">
    <property type="entry name" value="RIBONUCLEASE"/>
    <property type="match status" value="1"/>
</dbReference>
<dbReference type="SUPFAM" id="SSF50249">
    <property type="entry name" value="Nucleic acid-binding proteins"/>
    <property type="match status" value="2"/>
</dbReference>
<dbReference type="GO" id="GO:0008859">
    <property type="term" value="F:exoribonuclease II activity"/>
    <property type="evidence" value="ECO:0007669"/>
    <property type="project" value="UniProtKB-UniRule"/>
</dbReference>
<evidence type="ECO:0000256" key="3">
    <source>
        <dbReference type="ARBA" id="ARBA00022722"/>
    </source>
</evidence>
<dbReference type="RefSeq" id="WP_137140684.1">
    <property type="nucleotide sequence ID" value="NZ_CP032346.1"/>
</dbReference>
<keyword evidence="3 7" id="KW-0540">Nuclease</keyword>
<dbReference type="HAMAP" id="MF_01895">
    <property type="entry name" value="RNase_R"/>
    <property type="match status" value="1"/>
</dbReference>
<dbReference type="InterPro" id="IPR004476">
    <property type="entry name" value="RNase_II/RNase_R"/>
</dbReference>
<dbReference type="Gene3D" id="2.40.50.140">
    <property type="entry name" value="Nucleic acid-binding proteins"/>
    <property type="match status" value="1"/>
</dbReference>
<proteinExistence type="inferred from homology"/>
<sequence>MTDIPRRPGSFPGGFPDKDTVLSFIRSSATPVGKREIARAFKLSGSDDRERLKDLLKELEADGAVERGRNKRVAPPQSLPEVAVLEVTGADADGEVTARPVTWTGEGTPPRIFLMPERKGHPTLGAGDRVLAKLSRINDRLYEARTIRRLDGTVGRVLGVYYPAADGGRIVPTDKRNKTELLVLPANRNDAEPGELVLADLLPAARMGLPQARVAERLGHTAEPRAVSLIAVHTHGLPTEFPPAALREASHAAVPSLTGRTDLRDLPLVTIDGADARDFDDAVWAEPDPDPANEGGWHLLVAIADVAFYVRPNSALDGAAYERGNSVYFPDRVVPMLPEALSNDLCSLRPHEDRACVAAHLWIDRNGALLRHRFVRGLMRSAARLTYEQVQAARDGAADEAVAPLLETVIAPLYGAYACLWAARQRRGTLELDLPERRVRLDGRGRVAEIAPRERLDSHRLIEEFMICANVAAADSLERAGMPGLFRVHDQPSLDKQESLREFLTGIGYALPRVPRLTPAHFTAILDRAAGTAESQLVSEVILRSQSQAEYSPENIGHFGLSLDRYAHFTSPIRRYADLIVHRALIRAHGLGPGGLDDAAMAGLTDIGEHISMTERRAATAERDAIDRFTAAFLADRVGALFTGRISGVTRFGLFIRLDENGADGLIPASTLPDDQYEHDERAHALVGQRTGRSYRLGAAVKVVLMEADPLTGSTLFALPRAEGDFSGDSVGGTNHPLQSSHPDHPPRNARFAGRATQKQRKRGR</sequence>
<protein>
    <recommendedName>
        <fullName evidence="7">Ribonuclease R</fullName>
        <shortName evidence="7">RNase R</shortName>
        <ecNumber evidence="7">3.1.13.1</ecNumber>
    </recommendedName>
</protein>
<keyword evidence="10" id="KW-0614">Plasmid</keyword>
<dbReference type="InterPro" id="IPR040476">
    <property type="entry name" value="CSD2"/>
</dbReference>
<dbReference type="PROSITE" id="PS01175">
    <property type="entry name" value="RIBONUCLEASE_II"/>
    <property type="match status" value="1"/>
</dbReference>
<organism evidence="10 11">
    <name type="scientific">Azospirillum brasilense</name>
    <dbReference type="NCBI Taxonomy" id="192"/>
    <lineage>
        <taxon>Bacteria</taxon>
        <taxon>Pseudomonadati</taxon>
        <taxon>Pseudomonadota</taxon>
        <taxon>Alphaproteobacteria</taxon>
        <taxon>Rhodospirillales</taxon>
        <taxon>Azospirillaceae</taxon>
        <taxon>Azospirillum</taxon>
    </lineage>
</organism>
<dbReference type="PANTHER" id="PTHR23355:SF9">
    <property type="entry name" value="DIS3-LIKE EXONUCLEASE 2"/>
    <property type="match status" value="1"/>
</dbReference>
<keyword evidence="2 7" id="KW-0963">Cytoplasm</keyword>
<accession>A0A4D8QYX4</accession>
<dbReference type="GO" id="GO:0006402">
    <property type="term" value="P:mRNA catabolic process"/>
    <property type="evidence" value="ECO:0007669"/>
    <property type="project" value="TreeGrafter"/>
</dbReference>
<evidence type="ECO:0000256" key="4">
    <source>
        <dbReference type="ARBA" id="ARBA00022801"/>
    </source>
</evidence>
<dbReference type="Pfam" id="PF17876">
    <property type="entry name" value="CSD2"/>
    <property type="match status" value="1"/>
</dbReference>
<dbReference type="EC" id="3.1.13.1" evidence="7"/>
<evidence type="ECO:0000259" key="9">
    <source>
        <dbReference type="PROSITE" id="PS50126"/>
    </source>
</evidence>
<dbReference type="InterPro" id="IPR050180">
    <property type="entry name" value="RNR_Ribonuclease"/>
</dbReference>
<comment type="subcellular location">
    <subcellularLocation>
        <location evidence="7">Cytoplasm</location>
    </subcellularLocation>
</comment>
<comment type="catalytic activity">
    <reaction evidence="1 7">
        <text>Exonucleolytic cleavage in the 3'- to 5'-direction to yield nucleoside 5'-phosphates.</text>
        <dbReference type="EC" id="3.1.13.1"/>
    </reaction>
</comment>
<evidence type="ECO:0000313" key="11">
    <source>
        <dbReference type="Proteomes" id="UP000298693"/>
    </source>
</evidence>
<evidence type="ECO:0000313" key="10">
    <source>
        <dbReference type="EMBL" id="QCO16475.1"/>
    </source>
</evidence>
<dbReference type="Proteomes" id="UP000298693">
    <property type="component" value="Plasmid p1"/>
</dbReference>
<keyword evidence="4 7" id="KW-0378">Hydrolase</keyword>
<dbReference type="EMBL" id="CP032346">
    <property type="protein sequence ID" value="QCO16475.1"/>
    <property type="molecule type" value="Genomic_DNA"/>
</dbReference>
<comment type="function">
    <text evidence="7">3'-5' exoribonuclease that releases 5'-nucleoside monophosphates and is involved in maturation of structured RNAs.</text>
</comment>
<dbReference type="InterPro" id="IPR011805">
    <property type="entry name" value="RNase_R"/>
</dbReference>
<dbReference type="AlphaFoldDB" id="A0A4D8QYX4"/>
<dbReference type="SMART" id="SM00316">
    <property type="entry name" value="S1"/>
    <property type="match status" value="1"/>
</dbReference>
<feature type="domain" description="S1 motif" evidence="9">
    <location>
        <begin position="639"/>
        <end position="720"/>
    </location>
</feature>
<evidence type="ECO:0000256" key="2">
    <source>
        <dbReference type="ARBA" id="ARBA00022490"/>
    </source>
</evidence>
<dbReference type="GO" id="GO:0005829">
    <property type="term" value="C:cytosol"/>
    <property type="evidence" value="ECO:0007669"/>
    <property type="project" value="TreeGrafter"/>
</dbReference>
<dbReference type="InterPro" id="IPR001900">
    <property type="entry name" value="RNase_II/R"/>
</dbReference>
<evidence type="ECO:0000256" key="5">
    <source>
        <dbReference type="ARBA" id="ARBA00022839"/>
    </source>
</evidence>
<dbReference type="NCBIfam" id="TIGR00358">
    <property type="entry name" value="3_prime_RNase"/>
    <property type="match status" value="1"/>
</dbReference>
<keyword evidence="6 7" id="KW-0694">RNA-binding</keyword>
<evidence type="ECO:0000256" key="6">
    <source>
        <dbReference type="ARBA" id="ARBA00022884"/>
    </source>
</evidence>
<dbReference type="SMART" id="SM00955">
    <property type="entry name" value="RNB"/>
    <property type="match status" value="1"/>
</dbReference>
<name>A0A4D8QYX4_AZOBR</name>
<gene>
    <name evidence="7 10" type="primary">rnr</name>
    <name evidence="10" type="ORF">D3869_14185</name>
</gene>
<dbReference type="InterPro" id="IPR003029">
    <property type="entry name" value="S1_domain"/>
</dbReference>
<dbReference type="InterPro" id="IPR012340">
    <property type="entry name" value="NA-bd_OB-fold"/>
</dbReference>
<keyword evidence="5 7" id="KW-0269">Exonuclease</keyword>
<dbReference type="Pfam" id="PF00575">
    <property type="entry name" value="S1"/>
    <property type="match status" value="1"/>
</dbReference>
<dbReference type="CDD" id="cd04471">
    <property type="entry name" value="S1_RNase_R"/>
    <property type="match status" value="1"/>
</dbReference>
<reference evidence="10 11" key="1">
    <citation type="submission" date="2018-09" db="EMBL/GenBank/DDBJ databases">
        <title>Whole genome based analysis of evolution and adaptive divergence in Indian and Brazilian strains of Azospirillum brasilense.</title>
        <authorList>
            <person name="Singh C."/>
            <person name="Tripathi A.K."/>
        </authorList>
    </citation>
    <scope>NUCLEOTIDE SEQUENCE [LARGE SCALE GENOMIC DNA]</scope>
    <source>
        <strain evidence="10 11">MTCC4039</strain>
        <plasmid evidence="10 11">p1</plasmid>
    </source>
</reference>